<dbReference type="Gene3D" id="3.40.50.1010">
    <property type="entry name" value="5'-nuclease"/>
    <property type="match status" value="1"/>
</dbReference>
<proteinExistence type="inferred from homology"/>
<keyword evidence="5 8" id="KW-0378">Hydrolase</keyword>
<comment type="function">
    <text evidence="8">Toxic component of a toxin-antitoxin (TA) system. An RNase.</text>
</comment>
<accession>A0A0X3VCD8</accession>
<comment type="caution">
    <text evidence="10">The sequence shown here is derived from an EMBL/GenBank/DDBJ whole genome shotgun (WGS) entry which is preliminary data.</text>
</comment>
<keyword evidence="2 8" id="KW-1277">Toxin-antitoxin system</keyword>
<organism evidence="10 11">
    <name type="scientific">Actinoplanes awajinensis subsp. mycoplanecinus</name>
    <dbReference type="NCBI Taxonomy" id="135947"/>
    <lineage>
        <taxon>Bacteria</taxon>
        <taxon>Bacillati</taxon>
        <taxon>Actinomycetota</taxon>
        <taxon>Actinomycetes</taxon>
        <taxon>Micromonosporales</taxon>
        <taxon>Micromonosporaceae</taxon>
        <taxon>Actinoplanes</taxon>
    </lineage>
</organism>
<evidence type="ECO:0000256" key="8">
    <source>
        <dbReference type="HAMAP-Rule" id="MF_00265"/>
    </source>
</evidence>
<dbReference type="Proteomes" id="UP000053244">
    <property type="component" value="Unassembled WGS sequence"/>
</dbReference>
<dbReference type="InterPro" id="IPR050556">
    <property type="entry name" value="Type_II_TA_system_RNase"/>
</dbReference>
<dbReference type="GO" id="GO:0016787">
    <property type="term" value="F:hydrolase activity"/>
    <property type="evidence" value="ECO:0007669"/>
    <property type="project" value="UniProtKB-KW"/>
</dbReference>
<dbReference type="GO" id="GO:0090729">
    <property type="term" value="F:toxin activity"/>
    <property type="evidence" value="ECO:0007669"/>
    <property type="project" value="UniProtKB-KW"/>
</dbReference>
<keyword evidence="6 8" id="KW-0460">Magnesium</keyword>
<dbReference type="SUPFAM" id="SSF88723">
    <property type="entry name" value="PIN domain-like"/>
    <property type="match status" value="1"/>
</dbReference>
<dbReference type="PANTHER" id="PTHR33653:SF1">
    <property type="entry name" value="RIBONUCLEASE VAPC2"/>
    <property type="match status" value="1"/>
</dbReference>
<dbReference type="Pfam" id="PF01850">
    <property type="entry name" value="PIN"/>
    <property type="match status" value="1"/>
</dbReference>
<evidence type="ECO:0000256" key="6">
    <source>
        <dbReference type="ARBA" id="ARBA00022842"/>
    </source>
</evidence>
<keyword evidence="3 8" id="KW-0540">Nuclease</keyword>
<evidence type="ECO:0000256" key="2">
    <source>
        <dbReference type="ARBA" id="ARBA00022649"/>
    </source>
</evidence>
<dbReference type="EC" id="3.1.-.-" evidence="8"/>
<sequence>MTAQYLVDTSAFMRLLRDRTVFDAWLQRLTSGVVAVCPLTELEILYSARSKTHRQQLQSMLVSLYSWVLMPDRAYERAAEVQEALTDRGAHRSAGPVDLLVAATAEEHRLALLHYDADFRQVAEVTGQEVRWVAEAGSVN</sequence>
<evidence type="ECO:0000259" key="9">
    <source>
        <dbReference type="Pfam" id="PF01850"/>
    </source>
</evidence>
<dbReference type="OrthoDB" id="5185254at2"/>
<dbReference type="RefSeq" id="WP_067683971.1">
    <property type="nucleotide sequence ID" value="NZ_LLZH01000001.1"/>
</dbReference>
<comment type="similarity">
    <text evidence="7 8">Belongs to the PINc/VapC protein family.</text>
</comment>
<dbReference type="InterPro" id="IPR002716">
    <property type="entry name" value="PIN_dom"/>
</dbReference>
<feature type="binding site" evidence="8">
    <location>
        <position position="98"/>
    </location>
    <ligand>
        <name>Mg(2+)</name>
        <dbReference type="ChEBI" id="CHEBI:18420"/>
    </ligand>
</feature>
<gene>
    <name evidence="8" type="primary">vapC</name>
    <name evidence="10" type="ORF">ADL15_00885</name>
</gene>
<evidence type="ECO:0000256" key="5">
    <source>
        <dbReference type="ARBA" id="ARBA00022801"/>
    </source>
</evidence>
<dbReference type="AlphaFoldDB" id="A0A0X3VCD8"/>
<comment type="cofactor">
    <cofactor evidence="1 8">
        <name>Mg(2+)</name>
        <dbReference type="ChEBI" id="CHEBI:18420"/>
    </cofactor>
</comment>
<evidence type="ECO:0000256" key="1">
    <source>
        <dbReference type="ARBA" id="ARBA00001946"/>
    </source>
</evidence>
<protein>
    <recommendedName>
        <fullName evidence="8">Ribonuclease VapC</fullName>
        <shortName evidence="8">RNase VapC</shortName>
        <ecNumber evidence="8">3.1.-.-</ecNumber>
    </recommendedName>
    <alternativeName>
        <fullName evidence="8">Toxin VapC</fullName>
    </alternativeName>
</protein>
<dbReference type="PANTHER" id="PTHR33653">
    <property type="entry name" value="RIBONUCLEASE VAPC2"/>
    <property type="match status" value="1"/>
</dbReference>
<dbReference type="CDD" id="cd18755">
    <property type="entry name" value="PIN_MtVapC3_VapC21-like"/>
    <property type="match status" value="1"/>
</dbReference>
<evidence type="ECO:0000256" key="3">
    <source>
        <dbReference type="ARBA" id="ARBA00022722"/>
    </source>
</evidence>
<evidence type="ECO:0000256" key="7">
    <source>
        <dbReference type="ARBA" id="ARBA00038093"/>
    </source>
</evidence>
<dbReference type="GO" id="GO:0000287">
    <property type="term" value="F:magnesium ion binding"/>
    <property type="evidence" value="ECO:0007669"/>
    <property type="project" value="UniProtKB-UniRule"/>
</dbReference>
<keyword evidence="8" id="KW-0800">Toxin</keyword>
<reference evidence="10 11" key="1">
    <citation type="submission" date="2015-10" db="EMBL/GenBank/DDBJ databases">
        <authorList>
            <person name="Gilbert D.G."/>
        </authorList>
    </citation>
    <scope>NUCLEOTIDE SEQUENCE [LARGE SCALE GENOMIC DNA]</scope>
    <source>
        <strain evidence="10 11">NRRL B-16712</strain>
    </source>
</reference>
<dbReference type="GO" id="GO:0004540">
    <property type="term" value="F:RNA nuclease activity"/>
    <property type="evidence" value="ECO:0007669"/>
    <property type="project" value="InterPro"/>
</dbReference>
<feature type="domain" description="PIN" evidence="9">
    <location>
        <begin position="5"/>
        <end position="124"/>
    </location>
</feature>
<name>A0A0X3VCD8_9ACTN</name>
<evidence type="ECO:0000313" key="11">
    <source>
        <dbReference type="Proteomes" id="UP000053244"/>
    </source>
</evidence>
<evidence type="ECO:0000313" key="10">
    <source>
        <dbReference type="EMBL" id="KUL42461.1"/>
    </source>
</evidence>
<dbReference type="InterPro" id="IPR029060">
    <property type="entry name" value="PIN-like_dom_sf"/>
</dbReference>
<keyword evidence="11" id="KW-1185">Reference proteome</keyword>
<dbReference type="HAMAP" id="MF_00265">
    <property type="entry name" value="VapC_Nob1"/>
    <property type="match status" value="1"/>
</dbReference>
<evidence type="ECO:0000256" key="4">
    <source>
        <dbReference type="ARBA" id="ARBA00022723"/>
    </source>
</evidence>
<feature type="binding site" evidence="8">
    <location>
        <position position="8"/>
    </location>
    <ligand>
        <name>Mg(2+)</name>
        <dbReference type="ChEBI" id="CHEBI:18420"/>
    </ligand>
</feature>
<dbReference type="EMBL" id="LLZH01000001">
    <property type="protein sequence ID" value="KUL42461.1"/>
    <property type="molecule type" value="Genomic_DNA"/>
</dbReference>
<dbReference type="InterPro" id="IPR022907">
    <property type="entry name" value="VapC_family"/>
</dbReference>
<keyword evidence="4 8" id="KW-0479">Metal-binding</keyword>